<evidence type="ECO:0000313" key="11">
    <source>
        <dbReference type="Proteomes" id="UP001161757"/>
    </source>
</evidence>
<dbReference type="InterPro" id="IPR008427">
    <property type="entry name" value="Extracellular_membr_CFEM_dom"/>
</dbReference>
<gene>
    <name evidence="10" type="ORF">HRR80_008531</name>
</gene>
<evidence type="ECO:0000256" key="1">
    <source>
        <dbReference type="ARBA" id="ARBA00004589"/>
    </source>
</evidence>
<reference evidence="10" key="1">
    <citation type="submission" date="2023-01" db="EMBL/GenBank/DDBJ databases">
        <title>Exophiala dermititidis isolated from Cystic Fibrosis Patient.</title>
        <authorList>
            <person name="Kurbessoian T."/>
            <person name="Crocker A."/>
            <person name="Murante D."/>
            <person name="Hogan D.A."/>
            <person name="Stajich J.E."/>
        </authorList>
    </citation>
    <scope>NUCLEOTIDE SEQUENCE</scope>
    <source>
        <strain evidence="10">Ex8</strain>
    </source>
</reference>
<keyword evidence="5" id="KW-0336">GPI-anchor</keyword>
<evidence type="ECO:0000259" key="9">
    <source>
        <dbReference type="Pfam" id="PF05730"/>
    </source>
</evidence>
<dbReference type="EMBL" id="JAJGCB010000025">
    <property type="protein sequence ID" value="KAJ8987377.1"/>
    <property type="molecule type" value="Genomic_DNA"/>
</dbReference>
<protein>
    <recommendedName>
        <fullName evidence="9">CFEM domain-containing protein</fullName>
    </recommendedName>
</protein>
<proteinExistence type="inferred from homology"/>
<dbReference type="GO" id="GO:0098552">
    <property type="term" value="C:side of membrane"/>
    <property type="evidence" value="ECO:0007669"/>
    <property type="project" value="UniProtKB-KW"/>
</dbReference>
<keyword evidence="7" id="KW-1015">Disulfide bond</keyword>
<keyword evidence="5" id="KW-0472">Membrane</keyword>
<feature type="domain" description="CFEM" evidence="9">
    <location>
        <begin position="49"/>
        <end position="113"/>
    </location>
</feature>
<evidence type="ECO:0000256" key="8">
    <source>
        <dbReference type="ARBA" id="ARBA00023288"/>
    </source>
</evidence>
<dbReference type="Proteomes" id="UP001161757">
    <property type="component" value="Unassembled WGS sequence"/>
</dbReference>
<keyword evidence="8" id="KW-0449">Lipoprotein</keyword>
<comment type="subcellular location">
    <subcellularLocation>
        <location evidence="1">Membrane</location>
        <topology evidence="1">Lipid-anchor</topology>
        <topology evidence="1">GPI-anchor</topology>
    </subcellularLocation>
    <subcellularLocation>
        <location evidence="2">Secreted</location>
    </subcellularLocation>
</comment>
<dbReference type="AlphaFoldDB" id="A0AAN6IR22"/>
<sequence>MDIKLPFPISSQGRAEISLMLLYKSSIIPGYLLMFAFNIVDGQYTGWGMLPACGQQCFSDALLTSVTNCDNFSTDKTLFRACICTTCAYVEKVKSCFAASHDCGGEANVAAALTINNAMFCNGSVQAEAQMSDGALIWNCGPNFLKPASITSFQLPTTCGSTSAAVSASGAFSK</sequence>
<evidence type="ECO:0000256" key="7">
    <source>
        <dbReference type="ARBA" id="ARBA00023157"/>
    </source>
</evidence>
<dbReference type="Pfam" id="PF05730">
    <property type="entry name" value="CFEM"/>
    <property type="match status" value="1"/>
</dbReference>
<evidence type="ECO:0000256" key="5">
    <source>
        <dbReference type="ARBA" id="ARBA00022622"/>
    </source>
</evidence>
<organism evidence="10 11">
    <name type="scientific">Exophiala dermatitidis</name>
    <name type="common">Black yeast-like fungus</name>
    <name type="synonym">Wangiella dermatitidis</name>
    <dbReference type="NCBI Taxonomy" id="5970"/>
    <lineage>
        <taxon>Eukaryota</taxon>
        <taxon>Fungi</taxon>
        <taxon>Dikarya</taxon>
        <taxon>Ascomycota</taxon>
        <taxon>Pezizomycotina</taxon>
        <taxon>Eurotiomycetes</taxon>
        <taxon>Chaetothyriomycetidae</taxon>
        <taxon>Chaetothyriales</taxon>
        <taxon>Herpotrichiellaceae</taxon>
        <taxon>Exophiala</taxon>
    </lineage>
</organism>
<keyword evidence="5" id="KW-0325">Glycoprotein</keyword>
<evidence type="ECO:0000256" key="4">
    <source>
        <dbReference type="ARBA" id="ARBA00022525"/>
    </source>
</evidence>
<dbReference type="GO" id="GO:0005576">
    <property type="term" value="C:extracellular region"/>
    <property type="evidence" value="ECO:0007669"/>
    <property type="project" value="UniProtKB-SubCell"/>
</dbReference>
<evidence type="ECO:0000256" key="6">
    <source>
        <dbReference type="ARBA" id="ARBA00022729"/>
    </source>
</evidence>
<keyword evidence="4" id="KW-0964">Secreted</keyword>
<name>A0AAN6IR22_EXODE</name>
<comment type="similarity">
    <text evidence="3">Belongs to the RBT5 family.</text>
</comment>
<evidence type="ECO:0000313" key="10">
    <source>
        <dbReference type="EMBL" id="KAJ8987377.1"/>
    </source>
</evidence>
<accession>A0AAN6IR22</accession>
<evidence type="ECO:0000256" key="3">
    <source>
        <dbReference type="ARBA" id="ARBA00010031"/>
    </source>
</evidence>
<evidence type="ECO:0000256" key="2">
    <source>
        <dbReference type="ARBA" id="ARBA00004613"/>
    </source>
</evidence>
<keyword evidence="6" id="KW-0732">Signal</keyword>
<comment type="caution">
    <text evidence="10">The sequence shown here is derived from an EMBL/GenBank/DDBJ whole genome shotgun (WGS) entry which is preliminary data.</text>
</comment>